<feature type="region of interest" description="Disordered" evidence="1">
    <location>
        <begin position="28"/>
        <end position="72"/>
    </location>
</feature>
<dbReference type="PANTHER" id="PTHR34769:SF1">
    <property type="entry name" value="RNA POLYMERASE I AND III SUBUNIT D"/>
    <property type="match status" value="1"/>
</dbReference>
<feature type="compositionally biased region" description="Polar residues" evidence="1">
    <location>
        <begin position="46"/>
        <end position="60"/>
    </location>
</feature>
<evidence type="ECO:0000256" key="1">
    <source>
        <dbReference type="SAM" id="MobiDB-lite"/>
    </source>
</evidence>
<dbReference type="InterPro" id="IPR038948">
    <property type="entry name" value="POLR1D-like"/>
</dbReference>
<evidence type="ECO:0000313" key="3">
    <source>
        <dbReference type="Proteomes" id="UP000789390"/>
    </source>
</evidence>
<evidence type="ECO:0000313" key="2">
    <source>
        <dbReference type="EMBL" id="CAH0100620.1"/>
    </source>
</evidence>
<protein>
    <submittedName>
        <fullName evidence="2">Uncharacterized protein</fullName>
    </submittedName>
</protein>
<organism evidence="2 3">
    <name type="scientific">Daphnia galeata</name>
    <dbReference type="NCBI Taxonomy" id="27404"/>
    <lineage>
        <taxon>Eukaryota</taxon>
        <taxon>Metazoa</taxon>
        <taxon>Ecdysozoa</taxon>
        <taxon>Arthropoda</taxon>
        <taxon>Crustacea</taxon>
        <taxon>Branchiopoda</taxon>
        <taxon>Diplostraca</taxon>
        <taxon>Cladocera</taxon>
        <taxon>Anomopoda</taxon>
        <taxon>Daphniidae</taxon>
        <taxon>Daphnia</taxon>
    </lineage>
</organism>
<dbReference type="Proteomes" id="UP000789390">
    <property type="component" value="Unassembled WGS sequence"/>
</dbReference>
<dbReference type="EMBL" id="CAKKLH010000042">
    <property type="protein sequence ID" value="CAH0100620.1"/>
    <property type="molecule type" value="Genomic_DNA"/>
</dbReference>
<keyword evidence="3" id="KW-1185">Reference proteome</keyword>
<dbReference type="OrthoDB" id="76898at2759"/>
<name>A0A8J2RB17_9CRUS</name>
<comment type="caution">
    <text evidence="2">The sequence shown here is derived from an EMBL/GenBank/DDBJ whole genome shotgun (WGS) entry which is preliminary data.</text>
</comment>
<dbReference type="PANTHER" id="PTHR34769">
    <property type="entry name" value="RCG42593, ISOFORM CRA_A"/>
    <property type="match status" value="1"/>
</dbReference>
<feature type="region of interest" description="Disordered" evidence="1">
    <location>
        <begin position="114"/>
        <end position="136"/>
    </location>
</feature>
<reference evidence="2" key="1">
    <citation type="submission" date="2021-11" db="EMBL/GenBank/DDBJ databases">
        <authorList>
            <person name="Schell T."/>
        </authorList>
    </citation>
    <scope>NUCLEOTIDE SEQUENCE</scope>
    <source>
        <strain evidence="2">M5</strain>
    </source>
</reference>
<sequence length="136" mass="15093">MSNQVNDPETIARRARFETKYLRKRFPLRSAGAAADKKKSDQSLATPCSTSPQQVCGSSETQEKVGEGPDNAALERLAVEELLQEAARAKARAEVGGPSEWNKKPVRVNKRFMVNSLLQTESQNKRRKPGTSNNKH</sequence>
<feature type="compositionally biased region" description="Basic residues" evidence="1">
    <location>
        <begin position="125"/>
        <end position="136"/>
    </location>
</feature>
<proteinExistence type="predicted"/>
<gene>
    <name evidence="2" type="ORF">DGAL_LOCUS2906</name>
</gene>
<dbReference type="AlphaFoldDB" id="A0A8J2RB17"/>
<accession>A0A8J2RB17</accession>